<feature type="compositionally biased region" description="Basic and acidic residues" evidence="1">
    <location>
        <begin position="432"/>
        <end position="441"/>
    </location>
</feature>
<dbReference type="EMBL" id="KI912109">
    <property type="protein sequence ID" value="ETS88112.1"/>
    <property type="molecule type" value="Genomic_DNA"/>
</dbReference>
<reference evidence="4" key="1">
    <citation type="journal article" date="2015" name="BMC Genomics">
        <title>Genomic and transcriptomic analysis of the endophytic fungus Pestalotiopsis fici reveals its lifestyle and high potential for synthesis of natural products.</title>
        <authorList>
            <person name="Wang X."/>
            <person name="Zhang X."/>
            <person name="Liu L."/>
            <person name="Xiang M."/>
            <person name="Wang W."/>
            <person name="Sun X."/>
            <person name="Che Y."/>
            <person name="Guo L."/>
            <person name="Liu G."/>
            <person name="Guo L."/>
            <person name="Wang C."/>
            <person name="Yin W.B."/>
            <person name="Stadler M."/>
            <person name="Zhang X."/>
            <person name="Liu X."/>
        </authorList>
    </citation>
    <scope>NUCLEOTIDE SEQUENCE [LARGE SCALE GENOMIC DNA]</scope>
    <source>
        <strain evidence="4">W106-1 / CGMCC3.15140</strain>
    </source>
</reference>
<sequence>MDPPHVTEFASERYFEKFRQLEGREQAQSLDGSAISQSSTFILPIGRTKETKQYTLNELKELKEKEKKRGNFNLRHILPSRASVDHDHRRISTDATNKRSAFPVSSAHVPKILNLHSASFDQLFLGLPNELKIQIIAQLPLSDILSMRVASRSFHEMVSLNELPITRHHIEHHIPAYALRLYPVPQAPHVNFHYLCGLWHRLHVAAKLSFLICEWIMKEIFLKKTDAQRREFAQQHERMRRRLIPLLFTVFHFFETYRELHLKFVQEHGYGLNKMPYTINPIEAQIMGMYDDKTLLHVHQIFPVVVASFVRRLRPPSYQGRFERTIRGYLKDKPADEIYAAALCVGGLRQVERFWEIKGYSARRGAVDRWYNGLTKETPFEHTPPIEPSTTKSRRGFMGIHRKKSSFNVKDTAAMNTGEQIPPPLFTIPSRRGSDTGRRLSDAWGPGRPTDSGVFDTSMAAGMPMGPLPREQSRLVTPDVPILQHIWAPAAESLIMQRRIVERPQDIKRNAQVMLELIREDGAAMDDEWWYGTAAPESVRPPMEAIEEDPIE</sequence>
<dbReference type="InterPro" id="IPR036047">
    <property type="entry name" value="F-box-like_dom_sf"/>
</dbReference>
<name>W3XRH5_PESFW</name>
<dbReference type="RefSeq" id="XP_007828712.1">
    <property type="nucleotide sequence ID" value="XM_007830521.1"/>
</dbReference>
<dbReference type="Proteomes" id="UP000030651">
    <property type="component" value="Unassembled WGS sequence"/>
</dbReference>
<dbReference type="GeneID" id="19266953"/>
<keyword evidence="4" id="KW-1185">Reference proteome</keyword>
<organism evidence="3 4">
    <name type="scientific">Pestalotiopsis fici (strain W106-1 / CGMCC3.15140)</name>
    <dbReference type="NCBI Taxonomy" id="1229662"/>
    <lineage>
        <taxon>Eukaryota</taxon>
        <taxon>Fungi</taxon>
        <taxon>Dikarya</taxon>
        <taxon>Ascomycota</taxon>
        <taxon>Pezizomycotina</taxon>
        <taxon>Sordariomycetes</taxon>
        <taxon>Xylariomycetidae</taxon>
        <taxon>Amphisphaeriales</taxon>
        <taxon>Sporocadaceae</taxon>
        <taxon>Pestalotiopsis</taxon>
    </lineage>
</organism>
<dbReference type="eggNOG" id="ENOG502S9GA">
    <property type="taxonomic scope" value="Eukaryota"/>
</dbReference>
<evidence type="ECO:0000259" key="2">
    <source>
        <dbReference type="Pfam" id="PF00646"/>
    </source>
</evidence>
<feature type="domain" description="F-box" evidence="2">
    <location>
        <begin position="124"/>
        <end position="163"/>
    </location>
</feature>
<dbReference type="InterPro" id="IPR001810">
    <property type="entry name" value="F-box_dom"/>
</dbReference>
<dbReference type="OrthoDB" id="5396937at2759"/>
<evidence type="ECO:0000313" key="4">
    <source>
        <dbReference type="Proteomes" id="UP000030651"/>
    </source>
</evidence>
<evidence type="ECO:0000256" key="1">
    <source>
        <dbReference type="SAM" id="MobiDB-lite"/>
    </source>
</evidence>
<proteinExistence type="predicted"/>
<protein>
    <recommendedName>
        <fullName evidence="2">F-box domain-containing protein</fullName>
    </recommendedName>
</protein>
<dbReference type="STRING" id="1229662.W3XRH5"/>
<dbReference type="KEGG" id="pfy:PFICI_01940"/>
<feature type="region of interest" description="Disordered" evidence="1">
    <location>
        <begin position="416"/>
        <end position="450"/>
    </location>
</feature>
<dbReference type="HOGENOM" id="CLU_510932_0_0_1"/>
<accession>W3XRH5</accession>
<dbReference type="InParanoid" id="W3XRH5"/>
<dbReference type="AlphaFoldDB" id="W3XRH5"/>
<dbReference type="Pfam" id="PF00646">
    <property type="entry name" value="F-box"/>
    <property type="match status" value="1"/>
</dbReference>
<dbReference type="OMA" id="MCEWITK"/>
<gene>
    <name evidence="3" type="ORF">PFICI_01940</name>
</gene>
<evidence type="ECO:0000313" key="3">
    <source>
        <dbReference type="EMBL" id="ETS88112.1"/>
    </source>
</evidence>
<dbReference type="SUPFAM" id="SSF81383">
    <property type="entry name" value="F-box domain"/>
    <property type="match status" value="1"/>
</dbReference>